<gene>
    <name evidence="2" type="ORF">ENL01_03260</name>
</gene>
<protein>
    <submittedName>
        <fullName evidence="2">Uncharacterized protein</fullName>
    </submittedName>
</protein>
<dbReference type="Pfam" id="PF03683">
    <property type="entry name" value="UPF0175"/>
    <property type="match status" value="1"/>
</dbReference>
<sequence length="100" mass="11400">MSVVTQKMDILLERGIFESEESLMLSAYRSLLTLRPELKVELALSLYEREEISLGKAAEIAGVSREQMKDILVSRGIERRIAVRSPERVAEDARLLLARR</sequence>
<comment type="caution">
    <text evidence="2">The sequence shown here is derived from an EMBL/GenBank/DDBJ whole genome shotgun (WGS) entry which is preliminary data.</text>
</comment>
<proteinExistence type="inferred from homology"/>
<dbReference type="PANTHER" id="PTHR37525">
    <property type="entry name" value="UPF0175 PROTEIN SSL1255"/>
    <property type="match status" value="1"/>
</dbReference>
<evidence type="ECO:0000313" key="2">
    <source>
        <dbReference type="EMBL" id="HHE07905.1"/>
    </source>
</evidence>
<name>A0A7C5DC43_9CHLB</name>
<reference evidence="2" key="1">
    <citation type="journal article" date="2020" name="mSystems">
        <title>Genome- and Community-Level Interaction Insights into Carbon Utilization and Element Cycling Functions of Hydrothermarchaeota in Hydrothermal Sediment.</title>
        <authorList>
            <person name="Zhou Z."/>
            <person name="Liu Y."/>
            <person name="Xu W."/>
            <person name="Pan J."/>
            <person name="Luo Z.H."/>
            <person name="Li M."/>
        </authorList>
    </citation>
    <scope>NUCLEOTIDE SEQUENCE [LARGE SCALE GENOMIC DNA]</scope>
    <source>
        <strain evidence="2">HyVt-628</strain>
    </source>
</reference>
<dbReference type="InterPro" id="IPR052264">
    <property type="entry name" value="UPF0175_domain"/>
</dbReference>
<comment type="similarity">
    <text evidence="1">Belongs to the UPF0175 family.</text>
</comment>
<evidence type="ECO:0000256" key="1">
    <source>
        <dbReference type="ARBA" id="ARBA00005651"/>
    </source>
</evidence>
<dbReference type="PANTHER" id="PTHR37525:SF1">
    <property type="entry name" value="UPF0175 PROTEIN SSL1255"/>
    <property type="match status" value="1"/>
</dbReference>
<dbReference type="Proteomes" id="UP000886059">
    <property type="component" value="Unassembled WGS sequence"/>
</dbReference>
<dbReference type="AlphaFoldDB" id="A0A7C5DC43"/>
<dbReference type="EMBL" id="DRSK01000188">
    <property type="protein sequence ID" value="HHE07905.1"/>
    <property type="molecule type" value="Genomic_DNA"/>
</dbReference>
<accession>A0A7C5DC43</accession>
<organism evidence="2">
    <name type="scientific">Chlorobaculum parvum</name>
    <dbReference type="NCBI Taxonomy" id="274539"/>
    <lineage>
        <taxon>Bacteria</taxon>
        <taxon>Pseudomonadati</taxon>
        <taxon>Chlorobiota</taxon>
        <taxon>Chlorobiia</taxon>
        <taxon>Chlorobiales</taxon>
        <taxon>Chlorobiaceae</taxon>
        <taxon>Chlorobaculum</taxon>
    </lineage>
</organism>
<dbReference type="InterPro" id="IPR005368">
    <property type="entry name" value="UPF0175"/>
</dbReference>